<dbReference type="NCBIfam" id="TIGR02432">
    <property type="entry name" value="lysidine_TilS_N"/>
    <property type="match status" value="1"/>
</dbReference>
<keyword evidence="5 8" id="KW-0547">Nucleotide-binding</keyword>
<feature type="binding site" evidence="8">
    <location>
        <begin position="27"/>
        <end position="32"/>
    </location>
    <ligand>
        <name>ATP</name>
        <dbReference type="ChEBI" id="CHEBI:30616"/>
    </ligand>
</feature>
<proteinExistence type="inferred from homology"/>
<evidence type="ECO:0000256" key="8">
    <source>
        <dbReference type="HAMAP-Rule" id="MF_01161"/>
    </source>
</evidence>
<dbReference type="HAMAP" id="MF_01161">
    <property type="entry name" value="tRNA_Ile_lys_synt"/>
    <property type="match status" value="1"/>
</dbReference>
<dbReference type="SMART" id="SM00977">
    <property type="entry name" value="TilS_C"/>
    <property type="match status" value="1"/>
</dbReference>
<keyword evidence="2 8" id="KW-0963">Cytoplasm</keyword>
<comment type="similarity">
    <text evidence="8">Belongs to the tRNA(Ile)-lysidine synthase family.</text>
</comment>
<dbReference type="Proteomes" id="UP000286270">
    <property type="component" value="Unassembled WGS sequence"/>
</dbReference>
<dbReference type="GO" id="GO:0005524">
    <property type="term" value="F:ATP binding"/>
    <property type="evidence" value="ECO:0007669"/>
    <property type="project" value="UniProtKB-UniRule"/>
</dbReference>
<dbReference type="InterPro" id="IPR011063">
    <property type="entry name" value="TilS/TtcA_N"/>
</dbReference>
<protein>
    <recommendedName>
        <fullName evidence="8">tRNA(Ile)-lysidine synthase</fullName>
        <ecNumber evidence="8">6.3.4.19</ecNumber>
    </recommendedName>
    <alternativeName>
        <fullName evidence="8">tRNA(Ile)-2-lysyl-cytidine synthase</fullName>
    </alternativeName>
    <alternativeName>
        <fullName evidence="8">tRNA(Ile)-lysidine synthetase</fullName>
    </alternativeName>
</protein>
<dbReference type="SUPFAM" id="SSF52402">
    <property type="entry name" value="Adenine nucleotide alpha hydrolases-like"/>
    <property type="match status" value="1"/>
</dbReference>
<dbReference type="PANTHER" id="PTHR43033:SF1">
    <property type="entry name" value="TRNA(ILE)-LYSIDINE SYNTHASE-RELATED"/>
    <property type="match status" value="1"/>
</dbReference>
<dbReference type="GO" id="GO:0032267">
    <property type="term" value="F:tRNA(Ile)-lysidine synthase activity"/>
    <property type="evidence" value="ECO:0007669"/>
    <property type="project" value="UniProtKB-EC"/>
</dbReference>
<keyword evidence="4 8" id="KW-0819">tRNA processing</keyword>
<dbReference type="InterPro" id="IPR014729">
    <property type="entry name" value="Rossmann-like_a/b/a_fold"/>
</dbReference>
<dbReference type="RefSeq" id="WP_122143062.1">
    <property type="nucleotide sequence ID" value="NZ_JAFKPL010000012.1"/>
</dbReference>
<evidence type="ECO:0000256" key="2">
    <source>
        <dbReference type="ARBA" id="ARBA00022490"/>
    </source>
</evidence>
<dbReference type="AlphaFoldDB" id="A0A412Y0T6"/>
<accession>A0A412Y0T6</accession>
<dbReference type="InterPro" id="IPR012094">
    <property type="entry name" value="tRNA_Ile_lys_synt"/>
</dbReference>
<keyword evidence="3 8" id="KW-0436">Ligase</keyword>
<name>A0A412Y0T6_BACFG</name>
<sequence>MIQHRIAQYIEKEKLFYLNDKVLVALSGGADSVALLRLLLSMGYTCEATHCNFHLRDKESDRDEAFVRRLCHEAEVPLHTVHFDTIQYAADKHISIEMAARELRYEWFETLRKQRGAAVIAVAHHKDDSVETVLLNLIRGTGINGLLGIRPRNGNIVRPLLCLSRDEIITYLQRMNQDYVTDSTNLLDDYTRNKIRLNLLPLMQEINPSVKESIIRTTNYLNDTATLYNKGIEEARTRVLTSEGIRIEALLQEPVPGAILFELLHPLGFNAAQIESIQQSLDGQPGKVFIGKGWKVIKDRELLLIEEDIKEEEAKPPFRLVTEVYDYTPEFIIPKDKKTACFDADKMDAAWCIRKWKQGDVFIPFGMIGKKRVSDYLTDRKFSLSDKKKQWVLCCGERIAWLIGERTDNRFKVSDNTKRIMIIRLISEHSDLGENIE</sequence>
<dbReference type="GO" id="GO:0006400">
    <property type="term" value="P:tRNA modification"/>
    <property type="evidence" value="ECO:0007669"/>
    <property type="project" value="UniProtKB-UniRule"/>
</dbReference>
<dbReference type="InterPro" id="IPR012796">
    <property type="entry name" value="Lysidine-tRNA-synth_C"/>
</dbReference>
<comment type="domain">
    <text evidence="8">The N-terminal region contains the highly conserved SGGXDS motif, predicted to be a P-loop motif involved in ATP binding.</text>
</comment>
<dbReference type="EMBL" id="QRZH01000014">
    <property type="protein sequence ID" value="RGV51160.1"/>
    <property type="molecule type" value="Genomic_DNA"/>
</dbReference>
<comment type="caution">
    <text evidence="10">The sequence shown here is derived from an EMBL/GenBank/DDBJ whole genome shotgun (WGS) entry which is preliminary data.</text>
</comment>
<dbReference type="EC" id="6.3.4.19" evidence="8"/>
<evidence type="ECO:0000259" key="9">
    <source>
        <dbReference type="SMART" id="SM00977"/>
    </source>
</evidence>
<evidence type="ECO:0000256" key="6">
    <source>
        <dbReference type="ARBA" id="ARBA00022840"/>
    </source>
</evidence>
<keyword evidence="6 8" id="KW-0067">ATP-binding</keyword>
<dbReference type="InterPro" id="IPR012795">
    <property type="entry name" value="tRNA_Ile_lys_synt_N"/>
</dbReference>
<evidence type="ECO:0000256" key="3">
    <source>
        <dbReference type="ARBA" id="ARBA00022598"/>
    </source>
</evidence>
<dbReference type="Gene3D" id="3.40.50.620">
    <property type="entry name" value="HUPs"/>
    <property type="match status" value="1"/>
</dbReference>
<organism evidence="10 11">
    <name type="scientific">Bacteroides fragilis</name>
    <dbReference type="NCBI Taxonomy" id="817"/>
    <lineage>
        <taxon>Bacteria</taxon>
        <taxon>Pseudomonadati</taxon>
        <taxon>Bacteroidota</taxon>
        <taxon>Bacteroidia</taxon>
        <taxon>Bacteroidales</taxon>
        <taxon>Bacteroidaceae</taxon>
        <taxon>Bacteroides</taxon>
    </lineage>
</organism>
<gene>
    <name evidence="8 10" type="primary">tilS</name>
    <name evidence="10" type="ORF">DWW08_16030</name>
</gene>
<dbReference type="CDD" id="cd01992">
    <property type="entry name" value="TilS_N"/>
    <property type="match status" value="1"/>
</dbReference>
<feature type="domain" description="Lysidine-tRNA(Ile) synthetase C-terminal" evidence="9">
    <location>
        <begin position="351"/>
        <end position="425"/>
    </location>
</feature>
<evidence type="ECO:0000256" key="5">
    <source>
        <dbReference type="ARBA" id="ARBA00022741"/>
    </source>
</evidence>
<dbReference type="GO" id="GO:0005737">
    <property type="term" value="C:cytoplasm"/>
    <property type="evidence" value="ECO:0007669"/>
    <property type="project" value="UniProtKB-SubCell"/>
</dbReference>
<evidence type="ECO:0000256" key="7">
    <source>
        <dbReference type="ARBA" id="ARBA00048539"/>
    </source>
</evidence>
<dbReference type="Pfam" id="PF01171">
    <property type="entry name" value="ATP_bind_3"/>
    <property type="match status" value="1"/>
</dbReference>
<evidence type="ECO:0000256" key="1">
    <source>
        <dbReference type="ARBA" id="ARBA00004496"/>
    </source>
</evidence>
<reference evidence="10 11" key="1">
    <citation type="submission" date="2018-08" db="EMBL/GenBank/DDBJ databases">
        <title>A genome reference for cultivated species of the human gut microbiota.</title>
        <authorList>
            <person name="Zou Y."/>
            <person name="Xue W."/>
            <person name="Luo G."/>
        </authorList>
    </citation>
    <scope>NUCLEOTIDE SEQUENCE [LARGE SCALE GENOMIC DNA]</scope>
    <source>
        <strain evidence="10 11">AF14-26</strain>
    </source>
</reference>
<evidence type="ECO:0000313" key="10">
    <source>
        <dbReference type="EMBL" id="RGV51160.1"/>
    </source>
</evidence>
<dbReference type="PANTHER" id="PTHR43033">
    <property type="entry name" value="TRNA(ILE)-LYSIDINE SYNTHASE-RELATED"/>
    <property type="match status" value="1"/>
</dbReference>
<dbReference type="SUPFAM" id="SSF56037">
    <property type="entry name" value="PheT/TilS domain"/>
    <property type="match status" value="1"/>
</dbReference>
<comment type="function">
    <text evidence="8">Ligates lysine onto the cytidine present at position 34 of the AUA codon-specific tRNA(Ile) that contains the anticodon CAU, in an ATP-dependent manner. Cytidine is converted to lysidine, thus changing the amino acid specificity of the tRNA from methionine to isoleucine.</text>
</comment>
<evidence type="ECO:0000256" key="4">
    <source>
        <dbReference type="ARBA" id="ARBA00022694"/>
    </source>
</evidence>
<evidence type="ECO:0000313" key="11">
    <source>
        <dbReference type="Proteomes" id="UP000286270"/>
    </source>
</evidence>
<comment type="subcellular location">
    <subcellularLocation>
        <location evidence="1 8">Cytoplasm</location>
    </subcellularLocation>
</comment>
<comment type="catalytic activity">
    <reaction evidence="7 8">
        <text>cytidine(34) in tRNA(Ile2) + L-lysine + ATP = lysidine(34) in tRNA(Ile2) + AMP + diphosphate + H(+)</text>
        <dbReference type="Rhea" id="RHEA:43744"/>
        <dbReference type="Rhea" id="RHEA-COMP:10625"/>
        <dbReference type="Rhea" id="RHEA-COMP:10670"/>
        <dbReference type="ChEBI" id="CHEBI:15378"/>
        <dbReference type="ChEBI" id="CHEBI:30616"/>
        <dbReference type="ChEBI" id="CHEBI:32551"/>
        <dbReference type="ChEBI" id="CHEBI:33019"/>
        <dbReference type="ChEBI" id="CHEBI:82748"/>
        <dbReference type="ChEBI" id="CHEBI:83665"/>
        <dbReference type="ChEBI" id="CHEBI:456215"/>
        <dbReference type="EC" id="6.3.4.19"/>
    </reaction>
</comment>